<comment type="caution">
    <text evidence="10">The sequence shown here is derived from an EMBL/GenBank/DDBJ whole genome shotgun (WGS) entry which is preliminary data.</text>
</comment>
<feature type="domain" description="Spore germination protein N-terminal" evidence="9">
    <location>
        <begin position="24"/>
        <end position="202"/>
    </location>
</feature>
<keyword evidence="3" id="KW-0309">Germination</keyword>
<dbReference type="InterPro" id="IPR057336">
    <property type="entry name" value="GerAC_N"/>
</dbReference>
<evidence type="ECO:0000259" key="8">
    <source>
        <dbReference type="Pfam" id="PF05504"/>
    </source>
</evidence>
<dbReference type="NCBIfam" id="TIGR02887">
    <property type="entry name" value="spore_ger_x_C"/>
    <property type="match status" value="1"/>
</dbReference>
<feature type="domain" description="Spore germination GerAC-like C-terminal" evidence="8">
    <location>
        <begin position="214"/>
        <end position="380"/>
    </location>
</feature>
<gene>
    <name evidence="10" type="ORF">M8H41_09550</name>
</gene>
<evidence type="ECO:0000256" key="3">
    <source>
        <dbReference type="ARBA" id="ARBA00022544"/>
    </source>
</evidence>
<keyword evidence="5" id="KW-0472">Membrane</keyword>
<evidence type="ECO:0000256" key="2">
    <source>
        <dbReference type="ARBA" id="ARBA00007886"/>
    </source>
</evidence>
<name>A0ABT8QSQ3_9FIRM</name>
<evidence type="ECO:0000256" key="5">
    <source>
        <dbReference type="ARBA" id="ARBA00023136"/>
    </source>
</evidence>
<proteinExistence type="inferred from homology"/>
<keyword evidence="11" id="KW-1185">Reference proteome</keyword>
<dbReference type="PANTHER" id="PTHR35789:SF1">
    <property type="entry name" value="SPORE GERMINATION PROTEIN B3"/>
    <property type="match status" value="1"/>
</dbReference>
<evidence type="ECO:0000256" key="1">
    <source>
        <dbReference type="ARBA" id="ARBA00004635"/>
    </source>
</evidence>
<evidence type="ECO:0000259" key="9">
    <source>
        <dbReference type="Pfam" id="PF25198"/>
    </source>
</evidence>
<dbReference type="Pfam" id="PF05504">
    <property type="entry name" value="Spore_GerAC"/>
    <property type="match status" value="1"/>
</dbReference>
<evidence type="ECO:0000256" key="7">
    <source>
        <dbReference type="ARBA" id="ARBA00023288"/>
    </source>
</evidence>
<accession>A0ABT8QSQ3</accession>
<sequence>MQKNSKLLLIILIPLLIVLNGCWDSRELNTLAIVSCLGIDKAEEPGKIQITAQIIKPGEMKAPQAGGGGGGKKPYWNITTTGETVFDTIREFTHESNRKLYLPHNEALIFSQDIAREGVEKYVDFFVRDPESRRLTKVLISKGKANEIIDSETELEKIPGINISQLVDKSVATSEASDVNLQEFFTRLMSKTTAPVASVIEVSDQGKEKIARLSGTAVFKTDKLVGYLNKAETRGLLWVIDKVKSGIIVVKSPSGEGKVSLEIIRASSKITTEIKDNNEPYITVHIDEEGNLGDQMSPEDDLTISPVWRSLERSQADVIHQEVMAALKKAQELNSDIFGFGDAVHRKYPELWGEMEKQWDQYFPNLEVEVIVNAKLRRTGLIKKPPEQE</sequence>
<comment type="subcellular location">
    <subcellularLocation>
        <location evidence="1">Membrane</location>
        <topology evidence="1">Lipid-anchor</topology>
    </subcellularLocation>
</comment>
<dbReference type="InterPro" id="IPR046953">
    <property type="entry name" value="Spore_GerAC-like_C"/>
</dbReference>
<dbReference type="Proteomes" id="UP001176021">
    <property type="component" value="Unassembled WGS sequence"/>
</dbReference>
<dbReference type="PANTHER" id="PTHR35789">
    <property type="entry name" value="SPORE GERMINATION PROTEIN B3"/>
    <property type="match status" value="1"/>
</dbReference>
<protein>
    <submittedName>
        <fullName evidence="10">Ger(X)C family spore germination protein</fullName>
    </submittedName>
</protein>
<keyword evidence="7" id="KW-0449">Lipoprotein</keyword>
<reference evidence="10" key="1">
    <citation type="submission" date="2022-05" db="EMBL/GenBank/DDBJ databases">
        <title>Expanded diversity of anoxic marine methylotrophy in a Black Sea sulfate reducing microorganism.</title>
        <authorList>
            <person name="Fischer P.Q."/>
            <person name="Stams A.J.M."/>
            <person name="Villanueva L."/>
            <person name="Sousa D.Z."/>
        </authorList>
    </citation>
    <scope>NUCLEOTIDE SEQUENCE</scope>
    <source>
        <strain evidence="10">P130</strain>
    </source>
</reference>
<keyword evidence="4" id="KW-0732">Signal</keyword>
<evidence type="ECO:0000313" key="10">
    <source>
        <dbReference type="EMBL" id="MDO0823098.1"/>
    </source>
</evidence>
<dbReference type="InterPro" id="IPR008844">
    <property type="entry name" value="Spore_GerAC-like"/>
</dbReference>
<organism evidence="10 11">
    <name type="scientific">Desulfosporosinus nitroreducens</name>
    <dbReference type="NCBI Taxonomy" id="2018668"/>
    <lineage>
        <taxon>Bacteria</taxon>
        <taxon>Bacillati</taxon>
        <taxon>Bacillota</taxon>
        <taxon>Clostridia</taxon>
        <taxon>Eubacteriales</taxon>
        <taxon>Desulfitobacteriaceae</taxon>
        <taxon>Desulfosporosinus</taxon>
    </lineage>
</organism>
<dbReference type="RefSeq" id="WP_302048617.1">
    <property type="nucleotide sequence ID" value="NZ_JAMJEV010000007.1"/>
</dbReference>
<keyword evidence="6" id="KW-0564">Palmitate</keyword>
<dbReference type="EMBL" id="JAMJEV010000007">
    <property type="protein sequence ID" value="MDO0823098.1"/>
    <property type="molecule type" value="Genomic_DNA"/>
</dbReference>
<dbReference type="InterPro" id="IPR038501">
    <property type="entry name" value="Spore_GerAC_C_sf"/>
</dbReference>
<comment type="similarity">
    <text evidence="2">Belongs to the GerABKC lipoprotein family.</text>
</comment>
<dbReference type="Gene3D" id="3.30.300.210">
    <property type="entry name" value="Nutrient germinant receptor protein C, domain 3"/>
    <property type="match status" value="1"/>
</dbReference>
<dbReference type="Pfam" id="PF25198">
    <property type="entry name" value="Spore_GerAC_N"/>
    <property type="match status" value="1"/>
</dbReference>
<evidence type="ECO:0000256" key="4">
    <source>
        <dbReference type="ARBA" id="ARBA00022729"/>
    </source>
</evidence>
<evidence type="ECO:0000313" key="11">
    <source>
        <dbReference type="Proteomes" id="UP001176021"/>
    </source>
</evidence>
<dbReference type="Gene3D" id="6.20.190.10">
    <property type="entry name" value="Nutrient germinant receptor protein C, domain 1"/>
    <property type="match status" value="1"/>
</dbReference>
<evidence type="ECO:0000256" key="6">
    <source>
        <dbReference type="ARBA" id="ARBA00023139"/>
    </source>
</evidence>